<dbReference type="Pfam" id="PF03929">
    <property type="entry name" value="PepSY_TM"/>
    <property type="match status" value="1"/>
</dbReference>
<evidence type="ECO:0000256" key="1">
    <source>
        <dbReference type="SAM" id="Phobius"/>
    </source>
</evidence>
<dbReference type="RefSeq" id="WP_026626548.1">
    <property type="nucleotide sequence ID" value="NZ_AP028867.1"/>
</dbReference>
<dbReference type="EMBL" id="SOML01000002">
    <property type="protein sequence ID" value="TFD97922.1"/>
    <property type="molecule type" value="Genomic_DNA"/>
</dbReference>
<dbReference type="Proteomes" id="UP000297861">
    <property type="component" value="Unassembled WGS sequence"/>
</dbReference>
<keyword evidence="1" id="KW-0472">Membrane</keyword>
<dbReference type="PANTHER" id="PTHR34219">
    <property type="entry name" value="IRON-REGULATED INNER MEMBRANE PROTEIN-RELATED"/>
    <property type="match status" value="1"/>
</dbReference>
<feature type="transmembrane region" description="Helical" evidence="1">
    <location>
        <begin position="145"/>
        <end position="165"/>
    </location>
</feature>
<protein>
    <submittedName>
        <fullName evidence="2">PepSY domain-containing protein</fullName>
    </submittedName>
</protein>
<dbReference type="InterPro" id="IPR005625">
    <property type="entry name" value="PepSY-ass_TM"/>
</dbReference>
<evidence type="ECO:0000313" key="3">
    <source>
        <dbReference type="Proteomes" id="UP000297861"/>
    </source>
</evidence>
<comment type="caution">
    <text evidence="2">The sequence shown here is derived from an EMBL/GenBank/DDBJ whole genome shotgun (WGS) entry which is preliminary data.</text>
</comment>
<proteinExistence type="predicted"/>
<sequence>MKFRKIAYQLHLWIGLVSGIIVFIVCLTGAIWAVGINGWIGSANESLKVPVEDSRLLLPSELFELSKDSLNGYSPQSISYGKGEAVSIRSYGDDYSLEISVNPYHGDILKVKNNRQDGEYKYTFWDYMRWGHRALWLPWEVGRVIVNYGTLAFVIVLITGLIIWFPKSKKAAKNRLWFNWKKTTPTKRRIFDLHSVLGFYICFILLAVAITGMVWGLEWWSKGLYKITSGGKDLPEWRVAQSDSLNINNAMTVYSTVDRVFEKLVSENPEAEYINISIPDSTDKASAVGATVYINKDTYYNSDRYSFDRYSLEEIKIDGPYNGKYTEADFGDKFRRMNYEIHIGAIFGTPGRILVFLSALFGASLPVSGLYIYIKMRAKKKRKR</sequence>
<keyword evidence="3" id="KW-1185">Reference proteome</keyword>
<dbReference type="AlphaFoldDB" id="A0A4Y8L8X0"/>
<dbReference type="PANTHER" id="PTHR34219:SF3">
    <property type="entry name" value="BLL7967 PROTEIN"/>
    <property type="match status" value="1"/>
</dbReference>
<feature type="transmembrane region" description="Helical" evidence="1">
    <location>
        <begin position="197"/>
        <end position="217"/>
    </location>
</feature>
<keyword evidence="1" id="KW-0812">Transmembrane</keyword>
<evidence type="ECO:0000313" key="2">
    <source>
        <dbReference type="EMBL" id="TFD97922.1"/>
    </source>
</evidence>
<organism evidence="2 3">
    <name type="scientific">Dysgonomonas capnocytophagoides</name>
    <dbReference type="NCBI Taxonomy" id="45254"/>
    <lineage>
        <taxon>Bacteria</taxon>
        <taxon>Pseudomonadati</taxon>
        <taxon>Bacteroidota</taxon>
        <taxon>Bacteroidia</taxon>
        <taxon>Bacteroidales</taxon>
        <taxon>Dysgonomonadaceae</taxon>
        <taxon>Dysgonomonas</taxon>
    </lineage>
</organism>
<accession>A0A4Y8L8X0</accession>
<dbReference type="STRING" id="1121485.GCA_000426485_02677"/>
<keyword evidence="1" id="KW-1133">Transmembrane helix</keyword>
<feature type="transmembrane region" description="Helical" evidence="1">
    <location>
        <begin position="353"/>
        <end position="374"/>
    </location>
</feature>
<name>A0A4Y8L8X0_9BACT</name>
<gene>
    <name evidence="2" type="ORF">E2605_04705</name>
</gene>
<reference evidence="2 3" key="1">
    <citation type="submission" date="2019-03" db="EMBL/GenBank/DDBJ databases">
        <title>San Antonio Military Medical Center submission to MRSN (WRAIR), pending publication.</title>
        <authorList>
            <person name="Blyth D.M."/>
            <person name="Mccarthy S.L."/>
            <person name="Schall S.E."/>
            <person name="Stam J.A."/>
            <person name="Ong A.C."/>
            <person name="Mcgann P.T."/>
        </authorList>
    </citation>
    <scope>NUCLEOTIDE SEQUENCE [LARGE SCALE GENOMIC DNA]</scope>
    <source>
        <strain evidence="2 3">MRSN571793</strain>
    </source>
</reference>
<feature type="transmembrane region" description="Helical" evidence="1">
    <location>
        <begin position="12"/>
        <end position="40"/>
    </location>
</feature>
<dbReference type="OrthoDB" id="111691at2"/>